<dbReference type="EMBL" id="CABDUW010000010">
    <property type="protein sequence ID" value="VTJ51801.1"/>
    <property type="molecule type" value="Genomic_DNA"/>
</dbReference>
<evidence type="ECO:0000313" key="3">
    <source>
        <dbReference type="Proteomes" id="UP000335636"/>
    </source>
</evidence>
<protein>
    <submittedName>
        <fullName evidence="2">Uncharacterized protein</fullName>
    </submittedName>
</protein>
<proteinExistence type="predicted"/>
<feature type="non-terminal residue" evidence="2">
    <location>
        <position position="66"/>
    </location>
</feature>
<sequence>MDSVRAPLKKGGKRQDQPSSVSLAPVICTHLHTHLNQISNRKRVRHEGVPGDLAGPRVHVSCGDIV</sequence>
<keyword evidence="3" id="KW-1185">Reference proteome</keyword>
<dbReference type="Proteomes" id="UP000335636">
    <property type="component" value="Unassembled WGS sequence"/>
</dbReference>
<gene>
    <name evidence="2" type="ORF">MONAX_5E019083</name>
</gene>
<feature type="region of interest" description="Disordered" evidence="1">
    <location>
        <begin position="1"/>
        <end position="23"/>
    </location>
</feature>
<organism evidence="2 3">
    <name type="scientific">Marmota monax</name>
    <name type="common">Woodchuck</name>
    <dbReference type="NCBI Taxonomy" id="9995"/>
    <lineage>
        <taxon>Eukaryota</taxon>
        <taxon>Metazoa</taxon>
        <taxon>Chordata</taxon>
        <taxon>Craniata</taxon>
        <taxon>Vertebrata</taxon>
        <taxon>Euteleostomi</taxon>
        <taxon>Mammalia</taxon>
        <taxon>Eutheria</taxon>
        <taxon>Euarchontoglires</taxon>
        <taxon>Glires</taxon>
        <taxon>Rodentia</taxon>
        <taxon>Sciuromorpha</taxon>
        <taxon>Sciuridae</taxon>
        <taxon>Xerinae</taxon>
        <taxon>Marmotini</taxon>
        <taxon>Marmota</taxon>
    </lineage>
</organism>
<evidence type="ECO:0000313" key="2">
    <source>
        <dbReference type="EMBL" id="VTJ51801.1"/>
    </source>
</evidence>
<accession>A0A5E4A544</accession>
<comment type="caution">
    <text evidence="2">The sequence shown here is derived from an EMBL/GenBank/DDBJ whole genome shotgun (WGS) entry which is preliminary data.</text>
</comment>
<reference evidence="2" key="1">
    <citation type="submission" date="2019-04" db="EMBL/GenBank/DDBJ databases">
        <authorList>
            <person name="Alioto T."/>
            <person name="Alioto T."/>
        </authorList>
    </citation>
    <scope>NUCLEOTIDE SEQUENCE [LARGE SCALE GENOMIC DNA]</scope>
</reference>
<dbReference type="AlphaFoldDB" id="A0A5E4A544"/>
<evidence type="ECO:0000256" key="1">
    <source>
        <dbReference type="SAM" id="MobiDB-lite"/>
    </source>
</evidence>
<name>A0A5E4A544_MARMO</name>